<keyword evidence="6" id="KW-0732">Signal</keyword>
<dbReference type="KEGG" id="rbg:BG454_07985"/>
<dbReference type="CDD" id="cd07185">
    <property type="entry name" value="OmpA_C-like"/>
    <property type="match status" value="1"/>
</dbReference>
<dbReference type="PROSITE" id="PS51257">
    <property type="entry name" value="PROKAR_LIPOPROTEIN"/>
    <property type="match status" value="1"/>
</dbReference>
<keyword evidence="9" id="KW-1185">Reference proteome</keyword>
<comment type="subcellular location">
    <subcellularLocation>
        <location evidence="1">Cell outer membrane</location>
    </subcellularLocation>
</comment>
<feature type="domain" description="OmpA-like" evidence="7">
    <location>
        <begin position="96"/>
        <end position="213"/>
    </location>
</feature>
<dbReference type="Pfam" id="PF00691">
    <property type="entry name" value="OmpA"/>
    <property type="match status" value="1"/>
</dbReference>
<protein>
    <recommendedName>
        <fullName evidence="7">OmpA-like domain-containing protein</fullName>
    </recommendedName>
</protein>
<reference evidence="8 9" key="1">
    <citation type="submission" date="2017-11" db="EMBL/GenBank/DDBJ databases">
        <title>Revised Sequence and Annotation of the Rhodobaca barguzinensis strain alga05 Genome.</title>
        <authorList>
            <person name="Kopejtka K."/>
            <person name="Tomasch J.M."/>
            <person name="Bunk B."/>
            <person name="Koblizek M."/>
        </authorList>
    </citation>
    <scope>NUCLEOTIDE SEQUENCE [LARGE SCALE GENOMIC DNA]</scope>
    <source>
        <strain evidence="9">alga05</strain>
    </source>
</reference>
<evidence type="ECO:0000259" key="7">
    <source>
        <dbReference type="PROSITE" id="PS51123"/>
    </source>
</evidence>
<dbReference type="InterPro" id="IPR027367">
    <property type="entry name" value="Gly-zipper_YMGG"/>
</dbReference>
<dbReference type="STRING" id="441209.GCA_001870665_01374"/>
<dbReference type="InterPro" id="IPR006690">
    <property type="entry name" value="OMPA-like_CS"/>
</dbReference>
<keyword evidence="3" id="KW-0998">Cell outer membrane</keyword>
<dbReference type="Pfam" id="PF13441">
    <property type="entry name" value="Gly-zipper_YMGG"/>
    <property type="match status" value="1"/>
</dbReference>
<evidence type="ECO:0000313" key="9">
    <source>
        <dbReference type="Proteomes" id="UP000228948"/>
    </source>
</evidence>
<feature type="chain" id="PRO_5014817122" description="OmpA-like domain-containing protein" evidence="6">
    <location>
        <begin position="19"/>
        <end position="215"/>
    </location>
</feature>
<keyword evidence="2 4" id="KW-0472">Membrane</keyword>
<proteinExistence type="predicted"/>
<dbReference type="RefSeq" id="WP_071480320.1">
    <property type="nucleotide sequence ID" value="NZ_CP024899.1"/>
</dbReference>
<dbReference type="GO" id="GO:0009279">
    <property type="term" value="C:cell outer membrane"/>
    <property type="evidence" value="ECO:0007669"/>
    <property type="project" value="UniProtKB-SubCell"/>
</dbReference>
<sequence>MKVSVSTLSLGAAVIALAACAPDPENTQNRTLGGALTGAAVGGVIGAATGDGSGRRAAAGALIGGATGALIGQQLDRQAADLRRQLGDNVNIRNTGQELILTLPQDLLFATDSATLRPDLQNDLRAISTNLVNYPRSDIIIVGHTDNTGSAAYNQSLSERRAGSVAQVLRSQGVASNRIQTQGRGLTQPVASNATPAGRAQNRRVEIFIRPHQPA</sequence>
<evidence type="ECO:0000313" key="8">
    <source>
        <dbReference type="EMBL" id="ATX65772.1"/>
    </source>
</evidence>
<dbReference type="AlphaFoldDB" id="A0A2K8K8J6"/>
<feature type="signal peptide" evidence="6">
    <location>
        <begin position="1"/>
        <end position="18"/>
    </location>
</feature>
<evidence type="ECO:0000256" key="1">
    <source>
        <dbReference type="ARBA" id="ARBA00004442"/>
    </source>
</evidence>
<gene>
    <name evidence="8" type="ORF">BG454_07985</name>
</gene>
<dbReference type="InterPro" id="IPR036737">
    <property type="entry name" value="OmpA-like_sf"/>
</dbReference>
<feature type="region of interest" description="Disordered" evidence="5">
    <location>
        <begin position="182"/>
        <end position="201"/>
    </location>
</feature>
<evidence type="ECO:0000256" key="5">
    <source>
        <dbReference type="SAM" id="MobiDB-lite"/>
    </source>
</evidence>
<dbReference type="InterPro" id="IPR006664">
    <property type="entry name" value="OMP_bac"/>
</dbReference>
<evidence type="ECO:0000256" key="4">
    <source>
        <dbReference type="PROSITE-ProRule" id="PRU00473"/>
    </source>
</evidence>
<name>A0A2K8K8J6_9RHOB</name>
<dbReference type="SUPFAM" id="SSF103088">
    <property type="entry name" value="OmpA-like"/>
    <property type="match status" value="1"/>
</dbReference>
<dbReference type="PANTHER" id="PTHR30329:SF21">
    <property type="entry name" value="LIPOPROTEIN YIAD-RELATED"/>
    <property type="match status" value="1"/>
</dbReference>
<accession>A0A2K8K8J6</accession>
<dbReference type="PROSITE" id="PS51123">
    <property type="entry name" value="OMPA_2"/>
    <property type="match status" value="1"/>
</dbReference>
<dbReference type="InterPro" id="IPR050330">
    <property type="entry name" value="Bact_OuterMem_StrucFunc"/>
</dbReference>
<evidence type="ECO:0000256" key="2">
    <source>
        <dbReference type="ARBA" id="ARBA00023136"/>
    </source>
</evidence>
<dbReference type="Proteomes" id="UP000228948">
    <property type="component" value="Chromosome"/>
</dbReference>
<feature type="compositionally biased region" description="Polar residues" evidence="5">
    <location>
        <begin position="182"/>
        <end position="195"/>
    </location>
</feature>
<dbReference type="OrthoDB" id="9782229at2"/>
<dbReference type="EMBL" id="CP024899">
    <property type="protein sequence ID" value="ATX65772.1"/>
    <property type="molecule type" value="Genomic_DNA"/>
</dbReference>
<dbReference type="Gene3D" id="3.30.1330.60">
    <property type="entry name" value="OmpA-like domain"/>
    <property type="match status" value="1"/>
</dbReference>
<dbReference type="PANTHER" id="PTHR30329">
    <property type="entry name" value="STATOR ELEMENT OF FLAGELLAR MOTOR COMPLEX"/>
    <property type="match status" value="1"/>
</dbReference>
<evidence type="ECO:0000256" key="6">
    <source>
        <dbReference type="SAM" id="SignalP"/>
    </source>
</evidence>
<dbReference type="PROSITE" id="PS01068">
    <property type="entry name" value="OMPA_1"/>
    <property type="match status" value="1"/>
</dbReference>
<evidence type="ECO:0000256" key="3">
    <source>
        <dbReference type="ARBA" id="ARBA00023237"/>
    </source>
</evidence>
<dbReference type="InterPro" id="IPR006665">
    <property type="entry name" value="OmpA-like"/>
</dbReference>
<organism evidence="8 9">
    <name type="scientific">Roseinatronobacter bogoriensis subsp. barguzinensis</name>
    <dbReference type="NCBI Taxonomy" id="441209"/>
    <lineage>
        <taxon>Bacteria</taxon>
        <taxon>Pseudomonadati</taxon>
        <taxon>Pseudomonadota</taxon>
        <taxon>Alphaproteobacteria</taxon>
        <taxon>Rhodobacterales</taxon>
        <taxon>Paracoccaceae</taxon>
        <taxon>Roseinatronobacter</taxon>
    </lineage>
</organism>
<dbReference type="PRINTS" id="PR01021">
    <property type="entry name" value="OMPADOMAIN"/>
</dbReference>